<evidence type="ECO:0000313" key="3">
    <source>
        <dbReference type="EMBL" id="SFR40582.1"/>
    </source>
</evidence>
<feature type="region of interest" description="Disordered" evidence="1">
    <location>
        <begin position="27"/>
        <end position="68"/>
    </location>
</feature>
<evidence type="ECO:0000256" key="1">
    <source>
        <dbReference type="SAM" id="MobiDB-lite"/>
    </source>
</evidence>
<feature type="chain" id="PRO_5038993097" description="Lipoprotein" evidence="2">
    <location>
        <begin position="22"/>
        <end position="210"/>
    </location>
</feature>
<reference evidence="4" key="1">
    <citation type="submission" date="2016-10" db="EMBL/GenBank/DDBJ databases">
        <authorList>
            <person name="Varghese N."/>
            <person name="Submissions S."/>
        </authorList>
    </citation>
    <scope>NUCLEOTIDE SEQUENCE [LARGE SCALE GENOMIC DNA]</scope>
    <source>
        <strain evidence="4">CL127</strain>
    </source>
</reference>
<keyword evidence="2" id="KW-0732">Signal</keyword>
<sequence length="210" mass="21325">MTATSKLACGAAAVLTLIGLAACAPTATTSSSATPTASPAVSASTPPVSRPPASTSTSTEDPSSPPTWIISTAGVGAVRLGDKVSALPDLVGWSIHDSCRWAALWGDSELQLVAAGDSSEPEPVVSEIAVLGSTMGPRPQTDSGIGVGSTEEQVRAAYPEAAEGTNGYGPWIRTGDPAQGAVYFTLYPDSRTVRQVTVTTRDKPSAEYCG</sequence>
<dbReference type="EMBL" id="FOYR01000001">
    <property type="protein sequence ID" value="SFR40582.1"/>
    <property type="molecule type" value="Genomic_DNA"/>
</dbReference>
<dbReference type="AlphaFoldDB" id="A0A1I6GEF3"/>
<dbReference type="PROSITE" id="PS51257">
    <property type="entry name" value="PROKAR_LIPOPROTEIN"/>
    <property type="match status" value="1"/>
</dbReference>
<dbReference type="RefSeq" id="WP_139232205.1">
    <property type="nucleotide sequence ID" value="NZ_FOYR01000001.1"/>
</dbReference>
<accession>A0A1I6GEF3</accession>
<dbReference type="Proteomes" id="UP000198877">
    <property type="component" value="Unassembled WGS sequence"/>
</dbReference>
<evidence type="ECO:0008006" key="5">
    <source>
        <dbReference type="Google" id="ProtNLM"/>
    </source>
</evidence>
<evidence type="ECO:0000256" key="2">
    <source>
        <dbReference type="SAM" id="SignalP"/>
    </source>
</evidence>
<organism evidence="3 4">
    <name type="scientific">Microbacterium azadirachtae</name>
    <dbReference type="NCBI Taxonomy" id="582680"/>
    <lineage>
        <taxon>Bacteria</taxon>
        <taxon>Bacillati</taxon>
        <taxon>Actinomycetota</taxon>
        <taxon>Actinomycetes</taxon>
        <taxon>Micrococcales</taxon>
        <taxon>Microbacteriaceae</taxon>
        <taxon>Microbacterium</taxon>
    </lineage>
</organism>
<feature type="signal peptide" evidence="2">
    <location>
        <begin position="1"/>
        <end position="21"/>
    </location>
</feature>
<gene>
    <name evidence="3" type="ORF">SAMN04488591_1093</name>
</gene>
<evidence type="ECO:0000313" key="4">
    <source>
        <dbReference type="Proteomes" id="UP000198877"/>
    </source>
</evidence>
<feature type="compositionally biased region" description="Low complexity" evidence="1">
    <location>
        <begin position="27"/>
        <end position="62"/>
    </location>
</feature>
<proteinExistence type="predicted"/>
<protein>
    <recommendedName>
        <fullName evidence="5">Lipoprotein</fullName>
    </recommendedName>
</protein>
<name>A0A1I6GEF3_9MICO</name>